<dbReference type="Gene3D" id="3.40.1280.10">
    <property type="match status" value="1"/>
</dbReference>
<evidence type="ECO:0000256" key="3">
    <source>
        <dbReference type="ARBA" id="ARBA00022490"/>
    </source>
</evidence>
<dbReference type="GO" id="GO:0070042">
    <property type="term" value="F:rRNA (uridine-N3-)-methyltransferase activity"/>
    <property type="evidence" value="ECO:0007669"/>
    <property type="project" value="TreeGrafter"/>
</dbReference>
<name>A0A0Q0XKC2_9FLAO</name>
<dbReference type="InterPro" id="IPR046886">
    <property type="entry name" value="RsmE_MTase_dom"/>
</dbReference>
<dbReference type="PANTHER" id="PTHR30027:SF3">
    <property type="entry name" value="16S RRNA (URACIL(1498)-N(3))-METHYLTRANSFERASE"/>
    <property type="match status" value="1"/>
</dbReference>
<dbReference type="GO" id="GO:0070475">
    <property type="term" value="P:rRNA base methylation"/>
    <property type="evidence" value="ECO:0007669"/>
    <property type="project" value="TreeGrafter"/>
</dbReference>
<dbReference type="Pfam" id="PF04452">
    <property type="entry name" value="Methyltrans_RNA"/>
    <property type="match status" value="1"/>
</dbReference>
<keyword evidence="7 10" id="KW-0949">S-adenosyl-L-methionine</keyword>
<dbReference type="PANTHER" id="PTHR30027">
    <property type="entry name" value="RIBOSOMAL RNA SMALL SUBUNIT METHYLTRANSFERASE E"/>
    <property type="match status" value="1"/>
</dbReference>
<evidence type="ECO:0000313" key="14">
    <source>
        <dbReference type="Proteomes" id="UP000050827"/>
    </source>
</evidence>
<dbReference type="Pfam" id="PF20260">
    <property type="entry name" value="PUA_4"/>
    <property type="match status" value="1"/>
</dbReference>
<gene>
    <name evidence="13" type="ORF">AAY42_05200</name>
</gene>
<proteinExistence type="inferred from homology"/>
<dbReference type="Proteomes" id="UP000050827">
    <property type="component" value="Unassembled WGS sequence"/>
</dbReference>
<evidence type="ECO:0000256" key="1">
    <source>
        <dbReference type="ARBA" id="ARBA00004496"/>
    </source>
</evidence>
<evidence type="ECO:0000256" key="2">
    <source>
        <dbReference type="ARBA" id="ARBA00005528"/>
    </source>
</evidence>
<dbReference type="InterPro" id="IPR029028">
    <property type="entry name" value="Alpha/beta_knot_MTases"/>
</dbReference>
<dbReference type="PATRIC" id="fig|1547436.3.peg.1084"/>
<dbReference type="PIRSF" id="PIRSF015601">
    <property type="entry name" value="MTase_slr0722"/>
    <property type="match status" value="1"/>
</dbReference>
<evidence type="ECO:0000256" key="5">
    <source>
        <dbReference type="ARBA" id="ARBA00022603"/>
    </source>
</evidence>
<dbReference type="InterPro" id="IPR015947">
    <property type="entry name" value="PUA-like_sf"/>
</dbReference>
<dbReference type="NCBIfam" id="NF008702">
    <property type="entry name" value="PRK11713.6-1"/>
    <property type="match status" value="1"/>
</dbReference>
<evidence type="ECO:0000256" key="6">
    <source>
        <dbReference type="ARBA" id="ARBA00022679"/>
    </source>
</evidence>
<sequence>MQLFYNPSLDNSFKQFFFSAEESKHILKVLRKQEGDVLHITNGKGYLFKAEILVADARKCKAQIISTEKSIPKRYKLHLVVAPTKMNDRYEWFLEKATEIGVDEITPIICEHSERKVIKQERMERVLQSAMKQSLQTNLPKLNPAISYKEFMDQEMGGLKFIAHCDESEKMELKRRVAADKDIIILIGPEGDFSKSEISLAESKNFVPVSLGNNRLRTETAAIVACTTVSIINS</sequence>
<comment type="caution">
    <text evidence="13">The sequence shown here is derived from an EMBL/GenBank/DDBJ whole genome shotgun (WGS) entry which is preliminary data.</text>
</comment>
<dbReference type="RefSeq" id="WP_055393065.1">
    <property type="nucleotide sequence ID" value="NZ_LCTZ01000002.1"/>
</dbReference>
<keyword evidence="5 10" id="KW-0489">Methyltransferase</keyword>
<dbReference type="OrthoDB" id="9815641at2"/>
<keyword evidence="3 10" id="KW-0963">Cytoplasm</keyword>
<dbReference type="SUPFAM" id="SSF75217">
    <property type="entry name" value="alpha/beta knot"/>
    <property type="match status" value="1"/>
</dbReference>
<dbReference type="SUPFAM" id="SSF88697">
    <property type="entry name" value="PUA domain-like"/>
    <property type="match status" value="1"/>
</dbReference>
<comment type="function">
    <text evidence="8 10">Specifically methylates the N3 position of the uracil ring of uridine 1498 (m3U1498) in 16S rRNA. Acts on the fully assembled 30S ribosomal subunit.</text>
</comment>
<feature type="domain" description="Ribosomal RNA small subunit methyltransferase E PUA-like" evidence="12">
    <location>
        <begin position="20"/>
        <end position="65"/>
    </location>
</feature>
<keyword evidence="14" id="KW-1185">Reference proteome</keyword>
<organism evidence="13 14">
    <name type="scientific">Flagellimonas eckloniae</name>
    <dbReference type="NCBI Taxonomy" id="346185"/>
    <lineage>
        <taxon>Bacteria</taxon>
        <taxon>Pseudomonadati</taxon>
        <taxon>Bacteroidota</taxon>
        <taxon>Flavobacteriia</taxon>
        <taxon>Flavobacteriales</taxon>
        <taxon>Flavobacteriaceae</taxon>
        <taxon>Flagellimonas</taxon>
    </lineage>
</organism>
<dbReference type="InterPro" id="IPR029026">
    <property type="entry name" value="tRNA_m1G_MTases_N"/>
</dbReference>
<dbReference type="EMBL" id="LCTZ01000002">
    <property type="protein sequence ID" value="KQC29367.1"/>
    <property type="molecule type" value="Genomic_DNA"/>
</dbReference>
<dbReference type="CDD" id="cd18084">
    <property type="entry name" value="RsmE-like"/>
    <property type="match status" value="1"/>
</dbReference>
<dbReference type="STRING" id="346185.AAY42_05200"/>
<evidence type="ECO:0000256" key="4">
    <source>
        <dbReference type="ARBA" id="ARBA00022552"/>
    </source>
</evidence>
<comment type="similarity">
    <text evidence="2 10">Belongs to the RNA methyltransferase RsmE family.</text>
</comment>
<protein>
    <recommendedName>
        <fullName evidence="10">Ribosomal RNA small subunit methyltransferase E</fullName>
        <ecNumber evidence="10">2.1.1.193</ecNumber>
    </recommendedName>
</protein>
<evidence type="ECO:0000256" key="7">
    <source>
        <dbReference type="ARBA" id="ARBA00022691"/>
    </source>
</evidence>
<dbReference type="InterPro" id="IPR006700">
    <property type="entry name" value="RsmE"/>
</dbReference>
<keyword evidence="6 10" id="KW-0808">Transferase</keyword>
<dbReference type="AlphaFoldDB" id="A0A0Q0XKC2"/>
<comment type="catalytic activity">
    <reaction evidence="9 10">
        <text>uridine(1498) in 16S rRNA + S-adenosyl-L-methionine = N(3)-methyluridine(1498) in 16S rRNA + S-adenosyl-L-homocysteine + H(+)</text>
        <dbReference type="Rhea" id="RHEA:42920"/>
        <dbReference type="Rhea" id="RHEA-COMP:10283"/>
        <dbReference type="Rhea" id="RHEA-COMP:10284"/>
        <dbReference type="ChEBI" id="CHEBI:15378"/>
        <dbReference type="ChEBI" id="CHEBI:57856"/>
        <dbReference type="ChEBI" id="CHEBI:59789"/>
        <dbReference type="ChEBI" id="CHEBI:65315"/>
        <dbReference type="ChEBI" id="CHEBI:74502"/>
        <dbReference type="EC" id="2.1.1.193"/>
    </reaction>
</comment>
<feature type="domain" description="Ribosomal RNA small subunit methyltransferase E methyltransferase" evidence="11">
    <location>
        <begin position="74"/>
        <end position="229"/>
    </location>
</feature>
<keyword evidence="4 10" id="KW-0698">rRNA processing</keyword>
<dbReference type="InterPro" id="IPR046887">
    <property type="entry name" value="RsmE_PUA-like"/>
</dbReference>
<accession>A0A0Q0XKC2</accession>
<dbReference type="NCBIfam" id="TIGR00046">
    <property type="entry name" value="RsmE family RNA methyltransferase"/>
    <property type="match status" value="1"/>
</dbReference>
<dbReference type="EC" id="2.1.1.193" evidence="10"/>
<evidence type="ECO:0000259" key="11">
    <source>
        <dbReference type="Pfam" id="PF04452"/>
    </source>
</evidence>
<comment type="subcellular location">
    <subcellularLocation>
        <location evidence="1 10">Cytoplasm</location>
    </subcellularLocation>
</comment>
<evidence type="ECO:0000256" key="10">
    <source>
        <dbReference type="PIRNR" id="PIRNR015601"/>
    </source>
</evidence>
<evidence type="ECO:0000259" key="12">
    <source>
        <dbReference type="Pfam" id="PF20260"/>
    </source>
</evidence>
<evidence type="ECO:0000256" key="9">
    <source>
        <dbReference type="ARBA" id="ARBA00047944"/>
    </source>
</evidence>
<dbReference type="Gene3D" id="2.40.240.20">
    <property type="entry name" value="Hypothetical PUA domain-like, domain 1"/>
    <property type="match status" value="1"/>
</dbReference>
<reference evidence="13 14" key="1">
    <citation type="submission" date="2015-04" db="EMBL/GenBank/DDBJ databases">
        <title>Complete genome of flavobacterium.</title>
        <authorList>
            <person name="Kwon Y.M."/>
            <person name="Kim S.-J."/>
        </authorList>
    </citation>
    <scope>NUCLEOTIDE SEQUENCE [LARGE SCALE GENOMIC DNA]</scope>
    <source>
        <strain evidence="13 14">DK169</strain>
    </source>
</reference>
<evidence type="ECO:0000313" key="13">
    <source>
        <dbReference type="EMBL" id="KQC29367.1"/>
    </source>
</evidence>
<evidence type="ECO:0000256" key="8">
    <source>
        <dbReference type="ARBA" id="ARBA00025699"/>
    </source>
</evidence>
<dbReference type="GO" id="GO:0005737">
    <property type="term" value="C:cytoplasm"/>
    <property type="evidence" value="ECO:0007669"/>
    <property type="project" value="UniProtKB-SubCell"/>
</dbReference>